<dbReference type="EC" id="2.7.7.6" evidence="2 11"/>
<evidence type="ECO:0000256" key="6">
    <source>
        <dbReference type="ARBA" id="ARBA00022695"/>
    </source>
</evidence>
<dbReference type="GO" id="GO:0006351">
    <property type="term" value="P:DNA-templated transcription"/>
    <property type="evidence" value="ECO:0007669"/>
    <property type="project" value="UniProtKB-UniRule"/>
</dbReference>
<sequence>MIEIIKPKVEIEDIVEGKESRFIAEPLERGFGQTLGNSLRRILLGALPGAAPVGIRITGVNHEFTSIEGIKEDVTEMILNIKGLAVKAHTDDRNFRQIATIRKYDAGVVTAADIQHSSDIEILNPDMYICTLDEGAKLEMDITIGVGRGYVSAHDNKDENQPIGYIPVDSIFSPVEAASYTVENARVGQNINLDKLTVTVKTNGTASPKEVISLSAKIMSDYVDVFVSLVEKMKTQEILVSQDDEKQTKKLEMSIEDLDLSVRSYNCLKRAGIHTVQDLVKKSEDDMLKVRNLGKKSLDEVMNKLQELGFNLRNKEE</sequence>
<keyword evidence="7 11" id="KW-0804">Transcription</keyword>
<dbReference type="InterPro" id="IPR011773">
    <property type="entry name" value="DNA-dir_RpoA"/>
</dbReference>
<feature type="domain" description="DNA-directed RNA polymerase RpoA/D/Rpb3-type" evidence="12">
    <location>
        <begin position="19"/>
        <end position="229"/>
    </location>
</feature>
<dbReference type="NCBIfam" id="NF003515">
    <property type="entry name" value="PRK05182.2-1"/>
    <property type="match status" value="1"/>
</dbReference>
<dbReference type="Pfam" id="PF03118">
    <property type="entry name" value="RNA_pol_A_CTD"/>
    <property type="match status" value="1"/>
</dbReference>
<dbReference type="Gene3D" id="1.10.150.20">
    <property type="entry name" value="5' to 3' exonuclease, C-terminal subdomain"/>
    <property type="match status" value="1"/>
</dbReference>
<evidence type="ECO:0000313" key="14">
    <source>
        <dbReference type="Proteomes" id="UP000824145"/>
    </source>
</evidence>
<dbReference type="Gene3D" id="2.170.120.12">
    <property type="entry name" value="DNA-directed RNA polymerase, insert domain"/>
    <property type="match status" value="1"/>
</dbReference>
<evidence type="ECO:0000256" key="5">
    <source>
        <dbReference type="ARBA" id="ARBA00022679"/>
    </source>
</evidence>
<dbReference type="GO" id="GO:0000428">
    <property type="term" value="C:DNA-directed RNA polymerase complex"/>
    <property type="evidence" value="ECO:0007669"/>
    <property type="project" value="UniProtKB-KW"/>
</dbReference>
<comment type="subunit">
    <text evidence="11">Homodimer. The RNAP catalytic core consists of 2 alpha, 1 beta, 1 beta' and 1 omega subunit. When a sigma factor is associated with the core the holoenzyme is formed, which can initiate transcription.</text>
</comment>
<dbReference type="NCBIfam" id="NF003513">
    <property type="entry name" value="PRK05182.1-2"/>
    <property type="match status" value="1"/>
</dbReference>
<dbReference type="InterPro" id="IPR011263">
    <property type="entry name" value="DNA-dir_RNA_pol_RpoA/D/Rpb3"/>
</dbReference>
<comment type="domain">
    <text evidence="11">The N-terminal domain is essential for RNAP assembly and basal transcription, whereas the C-terminal domain is involved in interaction with transcriptional regulators and with upstream promoter elements.</text>
</comment>
<reference evidence="13" key="1">
    <citation type="submission" date="2020-10" db="EMBL/GenBank/DDBJ databases">
        <authorList>
            <person name="Gilroy R."/>
        </authorList>
    </citation>
    <scope>NUCLEOTIDE SEQUENCE</scope>
    <source>
        <strain evidence="13">9366</strain>
    </source>
</reference>
<dbReference type="InterPro" id="IPR036643">
    <property type="entry name" value="RNApol_insert_sf"/>
</dbReference>
<evidence type="ECO:0000256" key="3">
    <source>
        <dbReference type="ARBA" id="ARBA00015972"/>
    </source>
</evidence>
<dbReference type="SUPFAM" id="SSF55257">
    <property type="entry name" value="RBP11-like subunits of RNA polymerase"/>
    <property type="match status" value="1"/>
</dbReference>
<comment type="function">
    <text evidence="11">DNA-dependent RNA polymerase catalyzes the transcription of DNA into RNA using the four ribonucleoside triphosphates as substrates.</text>
</comment>
<evidence type="ECO:0000256" key="8">
    <source>
        <dbReference type="ARBA" id="ARBA00032524"/>
    </source>
</evidence>
<reference evidence="13" key="2">
    <citation type="journal article" date="2021" name="PeerJ">
        <title>Extensive microbial diversity within the chicken gut microbiome revealed by metagenomics and culture.</title>
        <authorList>
            <person name="Gilroy R."/>
            <person name="Ravi A."/>
            <person name="Getino M."/>
            <person name="Pursley I."/>
            <person name="Horton D.L."/>
            <person name="Alikhan N.F."/>
            <person name="Baker D."/>
            <person name="Gharbi K."/>
            <person name="Hall N."/>
            <person name="Watson M."/>
            <person name="Adriaenssens E.M."/>
            <person name="Foster-Nyarko E."/>
            <person name="Jarju S."/>
            <person name="Secka A."/>
            <person name="Antonio M."/>
            <person name="Oren A."/>
            <person name="Chaudhuri R.R."/>
            <person name="La Ragione R."/>
            <person name="Hildebrand F."/>
            <person name="Pallen M.J."/>
        </authorList>
    </citation>
    <scope>NUCLEOTIDE SEQUENCE</scope>
    <source>
        <strain evidence="13">9366</strain>
    </source>
</reference>
<comment type="caution">
    <text evidence="13">The sequence shown here is derived from an EMBL/GenBank/DDBJ whole genome shotgun (WGS) entry which is preliminary data.</text>
</comment>
<name>A0A9D1SKE9_9FIRM</name>
<comment type="catalytic activity">
    <reaction evidence="10 11">
        <text>RNA(n) + a ribonucleoside 5'-triphosphate = RNA(n+1) + diphosphate</text>
        <dbReference type="Rhea" id="RHEA:21248"/>
        <dbReference type="Rhea" id="RHEA-COMP:14527"/>
        <dbReference type="Rhea" id="RHEA-COMP:17342"/>
        <dbReference type="ChEBI" id="CHEBI:33019"/>
        <dbReference type="ChEBI" id="CHEBI:61557"/>
        <dbReference type="ChEBI" id="CHEBI:140395"/>
        <dbReference type="EC" id="2.7.7.6"/>
    </reaction>
</comment>
<evidence type="ECO:0000259" key="12">
    <source>
        <dbReference type="SMART" id="SM00662"/>
    </source>
</evidence>
<feature type="region of interest" description="Alpha C-terminal domain (alpha-CTD)" evidence="11">
    <location>
        <begin position="251"/>
        <end position="317"/>
    </location>
</feature>
<keyword evidence="6 11" id="KW-0548">Nucleotidyltransferase</keyword>
<dbReference type="InterPro" id="IPR011262">
    <property type="entry name" value="DNA-dir_RNA_pol_insert"/>
</dbReference>
<dbReference type="SUPFAM" id="SSF56553">
    <property type="entry name" value="Insert subdomain of RNA polymerase alpha subunit"/>
    <property type="match status" value="1"/>
</dbReference>
<keyword evidence="4 11" id="KW-0240">DNA-directed RNA polymerase</keyword>
<dbReference type="SMART" id="SM00662">
    <property type="entry name" value="RPOLD"/>
    <property type="match status" value="1"/>
</dbReference>
<organism evidence="13 14">
    <name type="scientific">Candidatus Caccalectryoclostridium excrementigallinarum</name>
    <dbReference type="NCBI Taxonomy" id="2840710"/>
    <lineage>
        <taxon>Bacteria</taxon>
        <taxon>Bacillati</taxon>
        <taxon>Bacillota</taxon>
        <taxon>Clostridia</taxon>
        <taxon>Christensenellales</taxon>
        <taxon>Christensenellaceae</taxon>
        <taxon>Christensenellaceae incertae sedis</taxon>
        <taxon>Candidatus Caccalectryoclostridium</taxon>
    </lineage>
</organism>
<keyword evidence="5 11" id="KW-0808">Transferase</keyword>
<evidence type="ECO:0000256" key="10">
    <source>
        <dbReference type="ARBA" id="ARBA00048552"/>
    </source>
</evidence>
<dbReference type="HAMAP" id="MF_00059">
    <property type="entry name" value="RNApol_bact_RpoA"/>
    <property type="match status" value="1"/>
</dbReference>
<dbReference type="GO" id="GO:0003677">
    <property type="term" value="F:DNA binding"/>
    <property type="evidence" value="ECO:0007669"/>
    <property type="project" value="UniProtKB-UniRule"/>
</dbReference>
<dbReference type="GO" id="GO:0046983">
    <property type="term" value="F:protein dimerization activity"/>
    <property type="evidence" value="ECO:0007669"/>
    <property type="project" value="InterPro"/>
</dbReference>
<comment type="similarity">
    <text evidence="1 11">Belongs to the RNA polymerase alpha chain family.</text>
</comment>
<dbReference type="FunFam" id="2.170.120.12:FF:000001">
    <property type="entry name" value="DNA-directed RNA polymerase subunit alpha"/>
    <property type="match status" value="1"/>
</dbReference>
<gene>
    <name evidence="11" type="primary">rpoA</name>
    <name evidence="13" type="ORF">IAB07_05420</name>
</gene>
<dbReference type="Gene3D" id="3.30.1360.10">
    <property type="entry name" value="RNA polymerase, RBP11-like subunit"/>
    <property type="match status" value="1"/>
</dbReference>
<evidence type="ECO:0000256" key="11">
    <source>
        <dbReference type="HAMAP-Rule" id="MF_00059"/>
    </source>
</evidence>
<dbReference type="Pfam" id="PF01000">
    <property type="entry name" value="RNA_pol_A_bac"/>
    <property type="match status" value="1"/>
</dbReference>
<feature type="region of interest" description="Alpha N-terminal domain (alpha-NTD)" evidence="11">
    <location>
        <begin position="1"/>
        <end position="230"/>
    </location>
</feature>
<dbReference type="EMBL" id="DVNJ01000030">
    <property type="protein sequence ID" value="HIU63185.1"/>
    <property type="molecule type" value="Genomic_DNA"/>
</dbReference>
<evidence type="ECO:0000256" key="1">
    <source>
        <dbReference type="ARBA" id="ARBA00007123"/>
    </source>
</evidence>
<dbReference type="NCBIfam" id="TIGR02027">
    <property type="entry name" value="rpoA"/>
    <property type="match status" value="1"/>
</dbReference>
<dbReference type="InterPro" id="IPR036603">
    <property type="entry name" value="RBP11-like"/>
</dbReference>
<evidence type="ECO:0000256" key="4">
    <source>
        <dbReference type="ARBA" id="ARBA00022478"/>
    </source>
</evidence>
<accession>A0A9D1SKE9</accession>
<evidence type="ECO:0000256" key="7">
    <source>
        <dbReference type="ARBA" id="ARBA00023163"/>
    </source>
</evidence>
<evidence type="ECO:0000256" key="2">
    <source>
        <dbReference type="ARBA" id="ARBA00012418"/>
    </source>
</evidence>
<dbReference type="Proteomes" id="UP000824145">
    <property type="component" value="Unassembled WGS sequence"/>
</dbReference>
<dbReference type="AlphaFoldDB" id="A0A9D1SKE9"/>
<proteinExistence type="inferred from homology"/>
<dbReference type="Pfam" id="PF01193">
    <property type="entry name" value="RNA_pol_L"/>
    <property type="match status" value="1"/>
</dbReference>
<dbReference type="FunFam" id="1.10.150.20:FF:000001">
    <property type="entry name" value="DNA-directed RNA polymerase subunit alpha"/>
    <property type="match status" value="1"/>
</dbReference>
<dbReference type="GO" id="GO:0005737">
    <property type="term" value="C:cytoplasm"/>
    <property type="evidence" value="ECO:0007669"/>
    <property type="project" value="UniProtKB-ARBA"/>
</dbReference>
<dbReference type="NCBIfam" id="NF003519">
    <property type="entry name" value="PRK05182.2-5"/>
    <property type="match status" value="1"/>
</dbReference>
<evidence type="ECO:0000313" key="13">
    <source>
        <dbReference type="EMBL" id="HIU63185.1"/>
    </source>
</evidence>
<dbReference type="GO" id="GO:0003899">
    <property type="term" value="F:DNA-directed RNA polymerase activity"/>
    <property type="evidence" value="ECO:0007669"/>
    <property type="project" value="UniProtKB-UniRule"/>
</dbReference>
<dbReference type="SUPFAM" id="SSF47789">
    <property type="entry name" value="C-terminal domain of RNA polymerase alpha subunit"/>
    <property type="match status" value="1"/>
</dbReference>
<evidence type="ECO:0000256" key="9">
    <source>
        <dbReference type="ARBA" id="ARBA00033070"/>
    </source>
</evidence>
<dbReference type="CDD" id="cd06928">
    <property type="entry name" value="RNAP_alpha_NTD"/>
    <property type="match status" value="1"/>
</dbReference>
<protein>
    <recommendedName>
        <fullName evidence="3 11">DNA-directed RNA polymerase subunit alpha</fullName>
        <shortName evidence="11">RNAP subunit alpha</shortName>
        <ecNumber evidence="2 11">2.7.7.6</ecNumber>
    </recommendedName>
    <alternativeName>
        <fullName evidence="9 11">RNA polymerase subunit alpha</fullName>
    </alternativeName>
    <alternativeName>
        <fullName evidence="8 11">Transcriptase subunit alpha</fullName>
    </alternativeName>
</protein>
<dbReference type="InterPro" id="IPR011260">
    <property type="entry name" value="RNAP_asu_C"/>
</dbReference>